<evidence type="ECO:0000256" key="9">
    <source>
        <dbReference type="ARBA" id="ARBA00022842"/>
    </source>
</evidence>
<protein>
    <recommendedName>
        <fullName evidence="4">6-carboxyhexanoate--CoA ligase</fullName>
        <ecNumber evidence="4">6.2.1.14</ecNumber>
    </recommendedName>
</protein>
<evidence type="ECO:0000256" key="6">
    <source>
        <dbReference type="ARBA" id="ARBA00022741"/>
    </source>
</evidence>
<evidence type="ECO:0000256" key="2">
    <source>
        <dbReference type="ARBA" id="ARBA00005075"/>
    </source>
</evidence>
<name>A0A2U3D0C9_SULT2</name>
<dbReference type="EC" id="6.2.1.14" evidence="4"/>
<comment type="catalytic activity">
    <reaction evidence="10">
        <text>heptanedioate + ATP + CoA = 6-carboxyhexanoyl-CoA + AMP + diphosphate</text>
        <dbReference type="Rhea" id="RHEA:14781"/>
        <dbReference type="ChEBI" id="CHEBI:30616"/>
        <dbReference type="ChEBI" id="CHEBI:33019"/>
        <dbReference type="ChEBI" id="CHEBI:36165"/>
        <dbReference type="ChEBI" id="CHEBI:57287"/>
        <dbReference type="ChEBI" id="CHEBI:57360"/>
        <dbReference type="ChEBI" id="CHEBI:456215"/>
        <dbReference type="EC" id="6.2.1.14"/>
    </reaction>
</comment>
<keyword evidence="7" id="KW-0093">Biotin biosynthesis</keyword>
<dbReference type="EMBL" id="MPDK01000048">
    <property type="protein sequence ID" value="PWI54705.1"/>
    <property type="molecule type" value="Genomic_DNA"/>
</dbReference>
<gene>
    <name evidence="11" type="ORF">BM613_13635</name>
</gene>
<comment type="cofactor">
    <cofactor evidence="1">
        <name>Mg(2+)</name>
        <dbReference type="ChEBI" id="CHEBI:18420"/>
    </cofactor>
</comment>
<dbReference type="InterPro" id="IPR005499">
    <property type="entry name" value="BioW"/>
</dbReference>
<dbReference type="UniPathway" id="UPA00999">
    <property type="reaction ID" value="UER00351"/>
</dbReference>
<dbReference type="GO" id="GO:0042410">
    <property type="term" value="F:6-carboxyhexanoate-CoA ligase activity"/>
    <property type="evidence" value="ECO:0007669"/>
    <property type="project" value="UniProtKB-EC"/>
</dbReference>
<evidence type="ECO:0000313" key="11">
    <source>
        <dbReference type="EMBL" id="PWI54705.1"/>
    </source>
</evidence>
<dbReference type="Pfam" id="PF03744">
    <property type="entry name" value="BioW"/>
    <property type="match status" value="1"/>
</dbReference>
<keyword evidence="6" id="KW-0547">Nucleotide-binding</keyword>
<sequence length="142" mass="15798">MRGAVLLDSAQCVRLEPDTERGVRVSRVDWDPATLDDWRHQVNPLGLARQRVWEALALASKVAAQPEIIAELCWSDDPSYVTGYVASPLIGYARITHLKPLGSPMGGRVFFIRTGANSEELIYRLEQQVTLVNRLPDSNKGV</sequence>
<keyword evidence="5" id="KW-0436">Ligase</keyword>
<evidence type="ECO:0000256" key="8">
    <source>
        <dbReference type="ARBA" id="ARBA00022840"/>
    </source>
</evidence>
<comment type="caution">
    <text evidence="11">The sequence shown here is derived from an EMBL/GenBank/DDBJ whole genome shotgun (WGS) entry which is preliminary data.</text>
</comment>
<dbReference type="GO" id="GO:0005524">
    <property type="term" value="F:ATP binding"/>
    <property type="evidence" value="ECO:0007669"/>
    <property type="project" value="UniProtKB-KW"/>
</dbReference>
<comment type="subunit">
    <text evidence="3">Homodimer.</text>
</comment>
<comment type="pathway">
    <text evidence="2">Metabolic intermediate metabolism; pimeloyl-CoA biosynthesis; pimeloyl-CoA from pimelate: step 1/1.</text>
</comment>
<evidence type="ECO:0000313" key="12">
    <source>
        <dbReference type="Proteomes" id="UP000245380"/>
    </source>
</evidence>
<reference evidence="11 12" key="1">
    <citation type="submission" date="2016-11" db="EMBL/GenBank/DDBJ databases">
        <title>Comparative genomics of Acidibacillus ferroxidans species.</title>
        <authorList>
            <person name="Oliveira G."/>
            <person name="Nunes G."/>
            <person name="Oliveira R."/>
            <person name="Araujo F."/>
            <person name="Salim A."/>
            <person name="Scholte L."/>
            <person name="Morais D."/>
            <person name="Nancucheo I."/>
            <person name="Johnson D.B."/>
            <person name="Grail B."/>
            <person name="Bittencourt J."/>
            <person name="Valadares R."/>
        </authorList>
    </citation>
    <scope>NUCLEOTIDE SEQUENCE [LARGE SCALE GENOMIC DNA]</scope>
    <source>
        <strain evidence="11 12">Y002</strain>
    </source>
</reference>
<dbReference type="GO" id="GO:0009102">
    <property type="term" value="P:biotin biosynthetic process"/>
    <property type="evidence" value="ECO:0007669"/>
    <property type="project" value="UniProtKB-KW"/>
</dbReference>
<dbReference type="Proteomes" id="UP000245380">
    <property type="component" value="Unassembled WGS sequence"/>
</dbReference>
<evidence type="ECO:0000256" key="5">
    <source>
        <dbReference type="ARBA" id="ARBA00022598"/>
    </source>
</evidence>
<proteinExistence type="predicted"/>
<organism evidence="11 12">
    <name type="scientific">Sulfoacidibacillus thermotolerans</name>
    <name type="common">Acidibacillus sulfuroxidans</name>
    <dbReference type="NCBI Taxonomy" id="1765684"/>
    <lineage>
        <taxon>Bacteria</taxon>
        <taxon>Bacillati</taxon>
        <taxon>Bacillota</taxon>
        <taxon>Bacilli</taxon>
        <taxon>Bacillales</taxon>
        <taxon>Alicyclobacillaceae</taxon>
        <taxon>Sulfoacidibacillus</taxon>
    </lineage>
</organism>
<evidence type="ECO:0000256" key="4">
    <source>
        <dbReference type="ARBA" id="ARBA00012984"/>
    </source>
</evidence>
<keyword evidence="9" id="KW-0460">Magnesium</keyword>
<evidence type="ECO:0000256" key="10">
    <source>
        <dbReference type="ARBA" id="ARBA00049553"/>
    </source>
</evidence>
<evidence type="ECO:0000256" key="7">
    <source>
        <dbReference type="ARBA" id="ARBA00022756"/>
    </source>
</evidence>
<evidence type="ECO:0000256" key="1">
    <source>
        <dbReference type="ARBA" id="ARBA00001946"/>
    </source>
</evidence>
<keyword evidence="8" id="KW-0067">ATP-binding</keyword>
<dbReference type="AlphaFoldDB" id="A0A2U3D0C9"/>
<accession>A0A2U3D0C9</accession>
<keyword evidence="12" id="KW-1185">Reference proteome</keyword>
<evidence type="ECO:0000256" key="3">
    <source>
        <dbReference type="ARBA" id="ARBA00011738"/>
    </source>
</evidence>